<accession>A0A059KLH4</accession>
<sequence>MIYAANKTEKELCLFDAAARDAAEAFALDEYLSDRDVPTLLFVAEAGGLVLVRHVLTNQVLRKFQRRERATRLVLRVNRGTLRRAGLIA</sequence>
<name>A0A059KLH4_9BURK</name>
<protein>
    <submittedName>
        <fullName evidence="1">Uncharacterized protein</fullName>
    </submittedName>
</protein>
<dbReference type="AlphaFoldDB" id="A0A059KLH4"/>
<evidence type="ECO:0000313" key="2">
    <source>
        <dbReference type="Proteomes" id="UP000026714"/>
    </source>
</evidence>
<keyword evidence="2" id="KW-1185">Reference proteome</keyword>
<reference evidence="1 2" key="1">
    <citation type="journal article" date="2014" name="FEMS Microbiol. Ecol.">
        <title>Sphaerotilus natans encrusted with nanoball-shaped Fe(III) oxide minerals formed by nitrate-reducing mixotrophic Fe(II) oxidation.</title>
        <authorList>
            <person name="Park S."/>
            <person name="Kim D.H."/>
            <person name="Lee J.H."/>
            <person name="Hur H.G."/>
        </authorList>
    </citation>
    <scope>NUCLEOTIDE SEQUENCE [LARGE SCALE GENOMIC DNA]</scope>
    <source>
        <strain evidence="1 2">DSM 6575</strain>
    </source>
</reference>
<comment type="caution">
    <text evidence="1">The sequence shown here is derived from an EMBL/GenBank/DDBJ whole genome shotgun (WGS) entry which is preliminary data.</text>
</comment>
<evidence type="ECO:0000313" key="1">
    <source>
        <dbReference type="EMBL" id="KDB52019.1"/>
    </source>
</evidence>
<dbReference type="EMBL" id="AZRA01000061">
    <property type="protein sequence ID" value="KDB52019.1"/>
    <property type="molecule type" value="Genomic_DNA"/>
</dbReference>
<dbReference type="Proteomes" id="UP000026714">
    <property type="component" value="Unassembled WGS sequence"/>
</dbReference>
<organism evidence="1 2">
    <name type="scientific">Sphaerotilus natans subsp. natans DSM 6575</name>
    <dbReference type="NCBI Taxonomy" id="1286631"/>
    <lineage>
        <taxon>Bacteria</taxon>
        <taxon>Pseudomonadati</taxon>
        <taxon>Pseudomonadota</taxon>
        <taxon>Betaproteobacteria</taxon>
        <taxon>Burkholderiales</taxon>
        <taxon>Sphaerotilaceae</taxon>
        <taxon>Sphaerotilus</taxon>
    </lineage>
</organism>
<dbReference type="STRING" id="34103.SAMN05421778_101322"/>
<gene>
    <name evidence="1" type="ORF">X805_23890</name>
</gene>
<proteinExistence type="predicted"/>